<keyword evidence="4" id="KW-1185">Reference proteome</keyword>
<reference evidence="3 4" key="1">
    <citation type="journal article" date="2021" name="BMC Genomics">
        <title>Datura genome reveals duplications of psychoactive alkaloid biosynthetic genes and high mutation rate following tissue culture.</title>
        <authorList>
            <person name="Rajewski A."/>
            <person name="Carter-House D."/>
            <person name="Stajich J."/>
            <person name="Litt A."/>
        </authorList>
    </citation>
    <scope>NUCLEOTIDE SEQUENCE [LARGE SCALE GENOMIC DNA]</scope>
    <source>
        <strain evidence="3">AR-01</strain>
    </source>
</reference>
<dbReference type="Proteomes" id="UP000823775">
    <property type="component" value="Unassembled WGS sequence"/>
</dbReference>
<evidence type="ECO:0000313" key="3">
    <source>
        <dbReference type="EMBL" id="MCE3215386.1"/>
    </source>
</evidence>
<feature type="signal peptide" evidence="2">
    <location>
        <begin position="1"/>
        <end position="27"/>
    </location>
</feature>
<keyword evidence="2" id="KW-0732">Signal</keyword>
<sequence>MRYVVLISQLYLKLGVLLFPDLHGSAAMGVITINKRRNADAPQNKRKRLQVWETTKGSTSHGIYETPVAPDLNMPNRKMSGHASRVAPPHMSSPLPSSSKPNLLSSFVVASSNFLRSWLNALVRLLVE</sequence>
<gene>
    <name evidence="3" type="ORF">HAX54_002177</name>
</gene>
<evidence type="ECO:0000256" key="2">
    <source>
        <dbReference type="SAM" id="SignalP"/>
    </source>
</evidence>
<feature type="region of interest" description="Disordered" evidence="1">
    <location>
        <begin position="58"/>
        <end position="98"/>
    </location>
</feature>
<evidence type="ECO:0000256" key="1">
    <source>
        <dbReference type="SAM" id="MobiDB-lite"/>
    </source>
</evidence>
<dbReference type="EMBL" id="JACEIK010010995">
    <property type="protein sequence ID" value="MCE3215386.1"/>
    <property type="molecule type" value="Genomic_DNA"/>
</dbReference>
<organism evidence="3 4">
    <name type="scientific">Datura stramonium</name>
    <name type="common">Jimsonweed</name>
    <name type="synonym">Common thornapple</name>
    <dbReference type="NCBI Taxonomy" id="4076"/>
    <lineage>
        <taxon>Eukaryota</taxon>
        <taxon>Viridiplantae</taxon>
        <taxon>Streptophyta</taxon>
        <taxon>Embryophyta</taxon>
        <taxon>Tracheophyta</taxon>
        <taxon>Spermatophyta</taxon>
        <taxon>Magnoliopsida</taxon>
        <taxon>eudicotyledons</taxon>
        <taxon>Gunneridae</taxon>
        <taxon>Pentapetalae</taxon>
        <taxon>asterids</taxon>
        <taxon>lamiids</taxon>
        <taxon>Solanales</taxon>
        <taxon>Solanaceae</taxon>
        <taxon>Solanoideae</taxon>
        <taxon>Datureae</taxon>
        <taxon>Datura</taxon>
    </lineage>
</organism>
<accession>A0ABS8WT94</accession>
<feature type="chain" id="PRO_5046269345" evidence="2">
    <location>
        <begin position="28"/>
        <end position="128"/>
    </location>
</feature>
<proteinExistence type="predicted"/>
<protein>
    <submittedName>
        <fullName evidence="3">Uncharacterized protein</fullName>
    </submittedName>
</protein>
<comment type="caution">
    <text evidence="3">The sequence shown here is derived from an EMBL/GenBank/DDBJ whole genome shotgun (WGS) entry which is preliminary data.</text>
</comment>
<name>A0ABS8WT94_DATST</name>
<evidence type="ECO:0000313" key="4">
    <source>
        <dbReference type="Proteomes" id="UP000823775"/>
    </source>
</evidence>